<evidence type="ECO:0000313" key="1">
    <source>
        <dbReference type="EMBL" id="MFB9449729.1"/>
    </source>
</evidence>
<organism evidence="1 2">
    <name type="scientific">Dactylosporangium vinaceum</name>
    <dbReference type="NCBI Taxonomy" id="53362"/>
    <lineage>
        <taxon>Bacteria</taxon>
        <taxon>Bacillati</taxon>
        <taxon>Actinomycetota</taxon>
        <taxon>Actinomycetes</taxon>
        <taxon>Micromonosporales</taxon>
        <taxon>Micromonosporaceae</taxon>
        <taxon>Dactylosporangium</taxon>
    </lineage>
</organism>
<dbReference type="Proteomes" id="UP001589608">
    <property type="component" value="Unassembled WGS sequence"/>
</dbReference>
<comment type="caution">
    <text evidence="1">The sequence shown here is derived from an EMBL/GenBank/DDBJ whole genome shotgun (WGS) entry which is preliminary data.</text>
</comment>
<dbReference type="RefSeq" id="WP_223100604.1">
    <property type="nucleotide sequence ID" value="NZ_CP061913.1"/>
</dbReference>
<keyword evidence="2" id="KW-1185">Reference proteome</keyword>
<evidence type="ECO:0000313" key="2">
    <source>
        <dbReference type="Proteomes" id="UP001589608"/>
    </source>
</evidence>
<sequence length="174" mass="20031">MDRHFVKALLYAWDRDEFREGLQHLIDLDEVTTLLAALSVEDHDHEVERRVLDLVRSGLDAAEIRRATLLLIEDDDVRENLAAGITASLADRPDLARSIRSALDDPEVRTELREALESAPLRAVIWQVAENQFEGRRWALIRTALVLVVRHRHARRLTWALRRHGLIRALRSGD</sequence>
<accession>A0ABV5MLJ8</accession>
<protein>
    <recommendedName>
        <fullName evidence="3">HEAT repeat domain-containing protein</fullName>
    </recommendedName>
</protein>
<gene>
    <name evidence="1" type="ORF">ACFFTR_42190</name>
</gene>
<name>A0ABV5MLJ8_9ACTN</name>
<evidence type="ECO:0008006" key="3">
    <source>
        <dbReference type="Google" id="ProtNLM"/>
    </source>
</evidence>
<dbReference type="EMBL" id="JBHMCA010000069">
    <property type="protein sequence ID" value="MFB9449729.1"/>
    <property type="molecule type" value="Genomic_DNA"/>
</dbReference>
<reference evidence="1 2" key="1">
    <citation type="submission" date="2024-09" db="EMBL/GenBank/DDBJ databases">
        <authorList>
            <person name="Sun Q."/>
            <person name="Mori K."/>
        </authorList>
    </citation>
    <scope>NUCLEOTIDE SEQUENCE [LARGE SCALE GENOMIC DNA]</scope>
    <source>
        <strain evidence="1 2">JCM 3307</strain>
    </source>
</reference>
<proteinExistence type="predicted"/>